<dbReference type="InterPro" id="IPR036909">
    <property type="entry name" value="Cyt_c-like_dom_sf"/>
</dbReference>
<keyword evidence="2 4" id="KW-0479">Metal-binding</keyword>
<dbReference type="SUPFAM" id="SSF49785">
    <property type="entry name" value="Galactose-binding domain-like"/>
    <property type="match status" value="1"/>
</dbReference>
<dbReference type="GO" id="GO:0046872">
    <property type="term" value="F:metal ion binding"/>
    <property type="evidence" value="ECO:0007669"/>
    <property type="project" value="UniProtKB-KW"/>
</dbReference>
<dbReference type="Pfam" id="PF07635">
    <property type="entry name" value="PSCyt1"/>
    <property type="match status" value="1"/>
</dbReference>
<dbReference type="InterPro" id="IPR008979">
    <property type="entry name" value="Galactose-bd-like_sf"/>
</dbReference>
<dbReference type="InterPro" id="IPR005084">
    <property type="entry name" value="CBM6"/>
</dbReference>
<dbReference type="RefSeq" id="WP_055146774.1">
    <property type="nucleotide sequence ID" value="NZ_JXSZ01000006.1"/>
</dbReference>
<dbReference type="EMBL" id="LGTQ01000006">
    <property type="protein sequence ID" value="KPM48680.1"/>
    <property type="molecule type" value="Genomic_DNA"/>
</dbReference>
<dbReference type="InterPro" id="IPR011429">
    <property type="entry name" value="Cyt_c_Planctomycete-type"/>
</dbReference>
<dbReference type="SUPFAM" id="SSF46626">
    <property type="entry name" value="Cytochrome c"/>
    <property type="match status" value="1"/>
</dbReference>
<evidence type="ECO:0000256" key="2">
    <source>
        <dbReference type="ARBA" id="ARBA00022723"/>
    </source>
</evidence>
<dbReference type="Gene3D" id="2.60.120.260">
    <property type="entry name" value="Galactose-binding domain-like"/>
    <property type="match status" value="1"/>
</dbReference>
<name>A0A0P7C207_9BACT</name>
<dbReference type="Pfam" id="PF07587">
    <property type="entry name" value="PSD1"/>
    <property type="match status" value="1"/>
</dbReference>
<dbReference type="GO" id="GO:0030246">
    <property type="term" value="F:carbohydrate binding"/>
    <property type="evidence" value="ECO:0007669"/>
    <property type="project" value="InterPro"/>
</dbReference>
<gene>
    <name evidence="7" type="ORF">AFM12_08780</name>
</gene>
<dbReference type="PATRIC" id="fig|1605367.3.peg.3137"/>
<feature type="signal peptide" evidence="5">
    <location>
        <begin position="1"/>
        <end position="20"/>
    </location>
</feature>
<evidence type="ECO:0000256" key="4">
    <source>
        <dbReference type="PROSITE-ProRule" id="PRU00433"/>
    </source>
</evidence>
<dbReference type="Pfam" id="PF07583">
    <property type="entry name" value="PSCyt2"/>
    <property type="match status" value="1"/>
</dbReference>
<dbReference type="Pfam" id="PF03422">
    <property type="entry name" value="CBM_6"/>
    <property type="match status" value="1"/>
</dbReference>
<dbReference type="InterPro" id="IPR022655">
    <property type="entry name" value="DUF1553"/>
</dbReference>
<dbReference type="OrthoDB" id="1450284at2"/>
<dbReference type="PANTHER" id="PTHR35889">
    <property type="entry name" value="CYCLOINULO-OLIGOSACCHARIDE FRUCTANOTRANSFERASE-RELATED"/>
    <property type="match status" value="1"/>
</dbReference>
<evidence type="ECO:0000256" key="5">
    <source>
        <dbReference type="SAM" id="SignalP"/>
    </source>
</evidence>
<sequence length="885" mass="102336">MRFKFSLFLSLLFGFSLLQSCTSGDEVDFSRQIKPILNKRCIACHGGVKKQGGVSFLFEEEAKSKGKSGKMIIVEGDAHASEMIRRLTLSDPDERMPFEADPLPEEEIELLTRWIEQGAKWGEHWAYQKVEKPEVPDKDQDWAKNEIDHFIAVKAEEKGLEVSKEAEPEVLARRVALDLIGFPAPDSLKAAYLANPTDENYEAYVDQLLASPHYGEKWTSMWLDLARYADTKGYERDDERNIWRYRDWLIRSFNTDMPYDQFITEQLAGDLLENPTDDQLIATAFHRNTMTNDEGGTDNEEFRVAAVIDRVNTTWETLMSTTFACVQCHSHPYDPFRHEDYYRFMAFFNNTRDNDAYAEYPVLRHFDLEQKEQLGQLTSWATDHLNEDQASEIKHFIKTFQPAINSLETDEFVNSELSDTKWLAMRNNSSARLSNVDLTNDKKLIFRYASGLRSGSLFLHTGSPKGPVIGQFRLKPNKGGWQIAEIPLQSVGDKHDIFFTFSSSQLKDPLQTGIRFDWFHFTDAPYENLPKPQQNTFWSLVKTNTEETPIMLDNVEEWSRETHVFERGSWLSKGEKVVAGVPVSLNEFPEEYPQNRLGLAQWMTDKKHPLTSRTMVNRVWEQFFGRGLVETLEDLGTQGAEPTHQQLLDYLSYQFMYEDEWHLKRLMKKIVMSATYRQDSRISKKQLEKDQFNMYLARGPRVRLSAEQIRDQALAISGKLNPEMYGKPVMPYQPDGVWLSPYNGKKWKESDGGQQYRRALYTFWKRTSPYPSMINFDGVGREVCSARRINTNTPLQALTTLNDSVYVDLAIHFAQQIELRDIDQSIVKAYHQATGKAIDPKRKEALKNLYDEALKSYQKEEEAETLAFAMVTNALFNIDEVIMKN</sequence>
<dbReference type="PANTHER" id="PTHR35889:SF3">
    <property type="entry name" value="F-BOX DOMAIN-CONTAINING PROTEIN"/>
    <property type="match status" value="1"/>
</dbReference>
<comment type="caution">
    <text evidence="7">The sequence shown here is derived from an EMBL/GenBank/DDBJ whole genome shotgun (WGS) entry which is preliminary data.</text>
</comment>
<proteinExistence type="predicted"/>
<dbReference type="InterPro" id="IPR009056">
    <property type="entry name" value="Cyt_c-like_dom"/>
</dbReference>
<feature type="domain" description="Cytochrome c" evidence="6">
    <location>
        <begin position="28"/>
        <end position="119"/>
    </location>
</feature>
<evidence type="ECO:0000256" key="1">
    <source>
        <dbReference type="ARBA" id="ARBA00022617"/>
    </source>
</evidence>
<dbReference type="AlphaFoldDB" id="A0A0P7C207"/>
<evidence type="ECO:0000256" key="3">
    <source>
        <dbReference type="ARBA" id="ARBA00023004"/>
    </source>
</evidence>
<dbReference type="CDD" id="cd04084">
    <property type="entry name" value="CBM6_xylanase-like"/>
    <property type="match status" value="1"/>
</dbReference>
<evidence type="ECO:0000259" key="6">
    <source>
        <dbReference type="PROSITE" id="PS51007"/>
    </source>
</evidence>
<dbReference type="InterPro" id="IPR011444">
    <property type="entry name" value="DUF1549"/>
</dbReference>
<reference evidence="7 8" key="1">
    <citation type="submission" date="2015-07" db="EMBL/GenBank/DDBJ databases">
        <title>The draft genome sequence of Leadbetterella sp. JN14-9.</title>
        <authorList>
            <person name="Liu Y."/>
            <person name="Du J."/>
            <person name="Shao Z."/>
        </authorList>
    </citation>
    <scope>NUCLEOTIDE SEQUENCE [LARGE SCALE GENOMIC DNA]</scope>
    <source>
        <strain evidence="7 8">JN14-9</strain>
    </source>
</reference>
<protein>
    <recommendedName>
        <fullName evidence="6">Cytochrome c domain-containing protein</fullName>
    </recommendedName>
</protein>
<organism evidence="7 8">
    <name type="scientific">Jiulongibacter sediminis</name>
    <dbReference type="NCBI Taxonomy" id="1605367"/>
    <lineage>
        <taxon>Bacteria</taxon>
        <taxon>Pseudomonadati</taxon>
        <taxon>Bacteroidota</taxon>
        <taxon>Cytophagia</taxon>
        <taxon>Cytophagales</taxon>
        <taxon>Leadbetterellaceae</taxon>
        <taxon>Jiulongibacter</taxon>
    </lineage>
</organism>
<accession>A0A0P7C207</accession>
<dbReference type="GO" id="GO:0020037">
    <property type="term" value="F:heme binding"/>
    <property type="evidence" value="ECO:0007669"/>
    <property type="project" value="InterPro"/>
</dbReference>
<keyword evidence="3 4" id="KW-0408">Iron</keyword>
<feature type="chain" id="PRO_5006136476" description="Cytochrome c domain-containing protein" evidence="5">
    <location>
        <begin position="21"/>
        <end position="885"/>
    </location>
</feature>
<keyword evidence="5" id="KW-0732">Signal</keyword>
<dbReference type="PROSITE" id="PS51007">
    <property type="entry name" value="CYTC"/>
    <property type="match status" value="1"/>
</dbReference>
<dbReference type="STRING" id="1605367.AFM12_08780"/>
<dbReference type="PROSITE" id="PS51257">
    <property type="entry name" value="PROKAR_LIPOPROTEIN"/>
    <property type="match status" value="1"/>
</dbReference>
<keyword evidence="1 4" id="KW-0349">Heme</keyword>
<dbReference type="Proteomes" id="UP000050454">
    <property type="component" value="Unassembled WGS sequence"/>
</dbReference>
<keyword evidence="8" id="KW-1185">Reference proteome</keyword>
<evidence type="ECO:0000313" key="8">
    <source>
        <dbReference type="Proteomes" id="UP000050454"/>
    </source>
</evidence>
<evidence type="ECO:0000313" key="7">
    <source>
        <dbReference type="EMBL" id="KPM48680.1"/>
    </source>
</evidence>
<dbReference type="GO" id="GO:0009055">
    <property type="term" value="F:electron transfer activity"/>
    <property type="evidence" value="ECO:0007669"/>
    <property type="project" value="InterPro"/>
</dbReference>